<keyword evidence="3" id="KW-1185">Reference proteome</keyword>
<dbReference type="Proteomes" id="UP001197093">
    <property type="component" value="Unassembled WGS sequence"/>
</dbReference>
<organism evidence="2 3">
    <name type="scientific">Staphylotrichum longicolle</name>
    <dbReference type="NCBI Taxonomy" id="669026"/>
    <lineage>
        <taxon>Eukaryota</taxon>
        <taxon>Fungi</taxon>
        <taxon>Dikarya</taxon>
        <taxon>Ascomycota</taxon>
        <taxon>Pezizomycotina</taxon>
        <taxon>Sordariomycetes</taxon>
        <taxon>Sordariomycetidae</taxon>
        <taxon>Sordariales</taxon>
        <taxon>Chaetomiaceae</taxon>
        <taxon>Staphylotrichum</taxon>
    </lineage>
</organism>
<sequence>MPSLLTYGGSMSVLIQDAINAAVPGDQIVVEAGTYHERLLIQKDGISLIGHNAVIEPPTDGDNNICTGLAGEDTQVGICVAGRDIELAAFVLEHRKVQSVRDTVEGVSIIGFDVRNFVGCNVAVVGATNTRVTENKLSEGPVYGFLTVGSINTRFADNKVASTNEMGFIGACMDNFHGVDMLNNHVSGYQYGICVQTSGANVRGNDARNNCNSIFVDPDVHGAVISGNFIGPPNPKCTGPGSVGVHGISLVSAIDSRVEGNTVEGQRNAGQGVGISIIDEKCIEPALSCVTLGNQAPPASGNVVVRNILRDNDIDLLLDTAGANTVSDNGQSAPNPIKLP</sequence>
<dbReference type="InterPro" id="IPR012334">
    <property type="entry name" value="Pectin_lyas_fold"/>
</dbReference>
<dbReference type="InterPro" id="IPR011050">
    <property type="entry name" value="Pectin_lyase_fold/virulence"/>
</dbReference>
<evidence type="ECO:0000259" key="1">
    <source>
        <dbReference type="Pfam" id="PF05048"/>
    </source>
</evidence>
<dbReference type="InterPro" id="IPR007742">
    <property type="entry name" value="NosD_dom"/>
</dbReference>
<comment type="caution">
    <text evidence="2">The sequence shown here is derived from an EMBL/GenBank/DDBJ whole genome shotgun (WGS) entry which is preliminary data.</text>
</comment>
<dbReference type="SUPFAM" id="SSF51126">
    <property type="entry name" value="Pectin lyase-like"/>
    <property type="match status" value="1"/>
</dbReference>
<feature type="domain" description="Periplasmic copper-binding protein NosD beta helix" evidence="1">
    <location>
        <begin position="171"/>
        <end position="329"/>
    </location>
</feature>
<evidence type="ECO:0000313" key="3">
    <source>
        <dbReference type="Proteomes" id="UP001197093"/>
    </source>
</evidence>
<dbReference type="AlphaFoldDB" id="A0AAD4EYG1"/>
<proteinExistence type="predicted"/>
<accession>A0AAD4EYG1</accession>
<dbReference type="Pfam" id="PF05048">
    <property type="entry name" value="NosD"/>
    <property type="match status" value="1"/>
</dbReference>
<dbReference type="EMBL" id="JAHCVI010000002">
    <property type="protein sequence ID" value="KAG7289812.1"/>
    <property type="molecule type" value="Genomic_DNA"/>
</dbReference>
<dbReference type="Gene3D" id="2.160.20.10">
    <property type="entry name" value="Single-stranded right-handed beta-helix, Pectin lyase-like"/>
    <property type="match status" value="1"/>
</dbReference>
<gene>
    <name evidence="2" type="ORF">NEMBOFW57_006189</name>
</gene>
<evidence type="ECO:0000313" key="2">
    <source>
        <dbReference type="EMBL" id="KAG7289812.1"/>
    </source>
</evidence>
<protein>
    <recommendedName>
        <fullName evidence="1">Periplasmic copper-binding protein NosD beta helix domain-containing protein</fullName>
    </recommendedName>
</protein>
<reference evidence="2" key="1">
    <citation type="submission" date="2023-02" db="EMBL/GenBank/DDBJ databases">
        <authorList>
            <person name="Palmer J.M."/>
        </authorList>
    </citation>
    <scope>NUCLEOTIDE SEQUENCE</scope>
    <source>
        <strain evidence="2">FW57</strain>
    </source>
</reference>
<name>A0AAD4EYG1_9PEZI</name>